<proteinExistence type="predicted"/>
<accession>A0A166NL52</accession>
<name>A0A166NL52_EXIGL</name>
<protein>
    <submittedName>
        <fullName evidence="2">Uncharacterized protein</fullName>
    </submittedName>
</protein>
<feature type="compositionally biased region" description="Polar residues" evidence="1">
    <location>
        <begin position="69"/>
        <end position="78"/>
    </location>
</feature>
<dbReference type="EMBL" id="KV426644">
    <property type="protein sequence ID" value="KZV79288.1"/>
    <property type="molecule type" value="Genomic_DNA"/>
</dbReference>
<sequence>MDQGRKHKNLRLCSCRRRLSRWLPPEAFPHSLWHASRAVPWYGVGLSGAGDVTGDPRRLPQPRPVRIDASNQPTSGFSCNAPRDECIHRRHMKVRERAAEVAAVGLARLVSCIRALKTPDTPQR</sequence>
<evidence type="ECO:0000256" key="1">
    <source>
        <dbReference type="SAM" id="MobiDB-lite"/>
    </source>
</evidence>
<reference evidence="2 3" key="1">
    <citation type="journal article" date="2016" name="Mol. Biol. Evol.">
        <title>Comparative Genomics of Early-Diverging Mushroom-Forming Fungi Provides Insights into the Origins of Lignocellulose Decay Capabilities.</title>
        <authorList>
            <person name="Nagy L.G."/>
            <person name="Riley R."/>
            <person name="Tritt A."/>
            <person name="Adam C."/>
            <person name="Daum C."/>
            <person name="Floudas D."/>
            <person name="Sun H."/>
            <person name="Yadav J.S."/>
            <person name="Pangilinan J."/>
            <person name="Larsson K.H."/>
            <person name="Matsuura K."/>
            <person name="Barry K."/>
            <person name="Labutti K."/>
            <person name="Kuo R."/>
            <person name="Ohm R.A."/>
            <person name="Bhattacharya S.S."/>
            <person name="Shirouzu T."/>
            <person name="Yoshinaga Y."/>
            <person name="Martin F.M."/>
            <person name="Grigoriev I.V."/>
            <person name="Hibbett D.S."/>
        </authorList>
    </citation>
    <scope>NUCLEOTIDE SEQUENCE [LARGE SCALE GENOMIC DNA]</scope>
    <source>
        <strain evidence="2 3">HHB12029</strain>
    </source>
</reference>
<feature type="region of interest" description="Disordered" evidence="1">
    <location>
        <begin position="52"/>
        <end position="80"/>
    </location>
</feature>
<dbReference type="InParanoid" id="A0A166NL52"/>
<evidence type="ECO:0000313" key="2">
    <source>
        <dbReference type="EMBL" id="KZV79288.1"/>
    </source>
</evidence>
<dbReference type="Proteomes" id="UP000077266">
    <property type="component" value="Unassembled WGS sequence"/>
</dbReference>
<dbReference type="AlphaFoldDB" id="A0A166NL52"/>
<organism evidence="2 3">
    <name type="scientific">Exidia glandulosa HHB12029</name>
    <dbReference type="NCBI Taxonomy" id="1314781"/>
    <lineage>
        <taxon>Eukaryota</taxon>
        <taxon>Fungi</taxon>
        <taxon>Dikarya</taxon>
        <taxon>Basidiomycota</taxon>
        <taxon>Agaricomycotina</taxon>
        <taxon>Agaricomycetes</taxon>
        <taxon>Auriculariales</taxon>
        <taxon>Exidiaceae</taxon>
        <taxon>Exidia</taxon>
    </lineage>
</organism>
<gene>
    <name evidence="2" type="ORF">EXIGLDRAFT_475472</name>
</gene>
<keyword evidence="3" id="KW-1185">Reference proteome</keyword>
<evidence type="ECO:0000313" key="3">
    <source>
        <dbReference type="Proteomes" id="UP000077266"/>
    </source>
</evidence>